<feature type="transmembrane region" description="Helical" evidence="1">
    <location>
        <begin position="108"/>
        <end position="129"/>
    </location>
</feature>
<keyword evidence="1" id="KW-1133">Transmembrane helix</keyword>
<dbReference type="PATRIC" id="fig|1276229.3.peg.730"/>
<proteinExistence type="predicted"/>
<protein>
    <recommendedName>
        <fullName evidence="4">ECF transporter S component</fullName>
    </recommendedName>
</protein>
<keyword evidence="3" id="KW-1185">Reference proteome</keyword>
<dbReference type="HOGENOM" id="CLU_069956_1_1_14"/>
<gene>
    <name evidence="2" type="ORF">SSYRP_v1c07350</name>
</gene>
<feature type="transmembrane region" description="Helical" evidence="1">
    <location>
        <begin position="83"/>
        <end position="102"/>
    </location>
</feature>
<evidence type="ECO:0000256" key="1">
    <source>
        <dbReference type="SAM" id="Phobius"/>
    </source>
</evidence>
<dbReference type="STRING" id="1276229.SSYRP_v1c07350"/>
<organism evidence="2 3">
    <name type="scientific">Spiroplasma syrphidicola EA-1</name>
    <dbReference type="NCBI Taxonomy" id="1276229"/>
    <lineage>
        <taxon>Bacteria</taxon>
        <taxon>Bacillati</taxon>
        <taxon>Mycoplasmatota</taxon>
        <taxon>Mollicutes</taxon>
        <taxon>Entomoplasmatales</taxon>
        <taxon>Spiroplasmataceae</taxon>
        <taxon>Spiroplasma</taxon>
    </lineage>
</organism>
<dbReference type="AlphaFoldDB" id="R4UJL2"/>
<evidence type="ECO:0008006" key="4">
    <source>
        <dbReference type="Google" id="ProtNLM"/>
    </source>
</evidence>
<sequence>MVKQMKKDIFWTNSIKLTMKITIIAVFSALGLALKAAFAFLPNIEFVTFILMFSIFFFSIEIGFGIVNVYCTLNMVTFGIADWSLMYFVIFNLYAVIILWLKPLISKWWWTMIIMNGLFGYLFGSLYAIQTALLFNSTSVGLAYWINGLVFDAIHGTGNIIVTALLFAPVYKLMEQLVQKWPFIFNNRFIINSEINLCQKNKLSKKELTLS</sequence>
<reference evidence="2 3" key="1">
    <citation type="journal article" date="2013" name="Genome Biol. Evol.">
        <title>Complete genomes of two dipteran-associated spiroplasmas provided insights into the origin, dynamics, and impacts of viral invasion in spiroplasma.</title>
        <authorList>
            <person name="Ku C."/>
            <person name="Lo W.S."/>
            <person name="Chen L.L."/>
            <person name="Kuo C.H."/>
        </authorList>
    </citation>
    <scope>NUCLEOTIDE SEQUENCE [LARGE SCALE GENOMIC DNA]</scope>
    <source>
        <strain evidence="2">EA-1</strain>
    </source>
</reference>
<accession>R4UJL2</accession>
<dbReference type="Proteomes" id="UP000013963">
    <property type="component" value="Chromosome"/>
</dbReference>
<dbReference type="EMBL" id="CP005078">
    <property type="protein sequence ID" value="AGM26325.1"/>
    <property type="molecule type" value="Genomic_DNA"/>
</dbReference>
<feature type="transmembrane region" description="Helical" evidence="1">
    <location>
        <begin position="49"/>
        <end position="71"/>
    </location>
</feature>
<dbReference type="KEGG" id="ssyr:SSYRP_v1c07350"/>
<feature type="transmembrane region" description="Helical" evidence="1">
    <location>
        <begin position="141"/>
        <end position="168"/>
    </location>
</feature>
<dbReference type="Gene3D" id="1.10.1760.20">
    <property type="match status" value="1"/>
</dbReference>
<keyword evidence="1" id="KW-0472">Membrane</keyword>
<evidence type="ECO:0000313" key="3">
    <source>
        <dbReference type="Proteomes" id="UP000013963"/>
    </source>
</evidence>
<evidence type="ECO:0000313" key="2">
    <source>
        <dbReference type="EMBL" id="AGM26325.1"/>
    </source>
</evidence>
<name>R4UJL2_9MOLU</name>
<keyword evidence="1" id="KW-0812">Transmembrane</keyword>